<gene>
    <name evidence="2" type="ORF">CIL03_18305</name>
</gene>
<sequence>MRLYVKNMTEKFAAEILSWKYTKPYDFYNSELTSEALSEMLEESYFALVDSDDELVGFFCIGESAQVPAGNPFGAYNKGCVDIGIGMKPVLTGKGCGYEFLTFILSYVQQNFPDQAIRLTVATFNKRAIHIYEKVGFTKEKAFHTEAAEFITMVKQVN</sequence>
<dbReference type="OrthoDB" id="423921at2"/>
<dbReference type="InterPro" id="IPR000182">
    <property type="entry name" value="GNAT_dom"/>
</dbReference>
<dbReference type="RefSeq" id="WP_094887329.1">
    <property type="nucleotide sequence ID" value="NZ_NPMS01000014.1"/>
</dbReference>
<protein>
    <submittedName>
        <fullName evidence="2">GNAT family N-acetyltransferase</fullName>
    </submittedName>
</protein>
<dbReference type="SUPFAM" id="SSF55729">
    <property type="entry name" value="Acyl-CoA N-acyltransferases (Nat)"/>
    <property type="match status" value="1"/>
</dbReference>
<evidence type="ECO:0000259" key="1">
    <source>
        <dbReference type="PROSITE" id="PS51186"/>
    </source>
</evidence>
<evidence type="ECO:0000313" key="3">
    <source>
        <dbReference type="Proteomes" id="UP000216498"/>
    </source>
</evidence>
<name>A0A265N518_9BACI</name>
<reference evidence="2 3" key="1">
    <citation type="submission" date="2017-08" db="EMBL/GenBank/DDBJ databases">
        <title>Virgibacillus indicus sp. nov. and Virgibacillus profoundi sp. nov, two moderately halophilic bacteria isolated from marine sediment by using the Microfluidic Streak Plate.</title>
        <authorList>
            <person name="Xu B."/>
            <person name="Hu B."/>
            <person name="Wang J."/>
            <person name="Zhu Y."/>
            <person name="Huang L."/>
            <person name="Du W."/>
            <person name="Huang Y."/>
        </authorList>
    </citation>
    <scope>NUCLEOTIDE SEQUENCE [LARGE SCALE GENOMIC DNA]</scope>
    <source>
        <strain evidence="2 3">IO3-P2-C2</strain>
    </source>
</reference>
<dbReference type="AlphaFoldDB" id="A0A265N518"/>
<proteinExistence type="predicted"/>
<feature type="domain" description="N-acetyltransferase" evidence="1">
    <location>
        <begin position="3"/>
        <end position="158"/>
    </location>
</feature>
<dbReference type="InterPro" id="IPR016181">
    <property type="entry name" value="Acyl_CoA_acyltransferase"/>
</dbReference>
<dbReference type="EMBL" id="NPMS01000014">
    <property type="protein sequence ID" value="OZU87138.1"/>
    <property type="molecule type" value="Genomic_DNA"/>
</dbReference>
<accession>A0A265N518</accession>
<dbReference type="Gene3D" id="3.40.630.30">
    <property type="match status" value="1"/>
</dbReference>
<evidence type="ECO:0000313" key="2">
    <source>
        <dbReference type="EMBL" id="OZU87138.1"/>
    </source>
</evidence>
<keyword evidence="3" id="KW-1185">Reference proteome</keyword>
<organism evidence="2 3">
    <name type="scientific">Virgibacillus indicus</name>
    <dbReference type="NCBI Taxonomy" id="2024554"/>
    <lineage>
        <taxon>Bacteria</taxon>
        <taxon>Bacillati</taxon>
        <taxon>Bacillota</taxon>
        <taxon>Bacilli</taxon>
        <taxon>Bacillales</taxon>
        <taxon>Bacillaceae</taxon>
        <taxon>Virgibacillus</taxon>
    </lineage>
</organism>
<dbReference type="PROSITE" id="PS51186">
    <property type="entry name" value="GNAT"/>
    <property type="match status" value="1"/>
</dbReference>
<keyword evidence="2" id="KW-0808">Transferase</keyword>
<comment type="caution">
    <text evidence="2">The sequence shown here is derived from an EMBL/GenBank/DDBJ whole genome shotgun (WGS) entry which is preliminary data.</text>
</comment>
<dbReference type="GO" id="GO:0016747">
    <property type="term" value="F:acyltransferase activity, transferring groups other than amino-acyl groups"/>
    <property type="evidence" value="ECO:0007669"/>
    <property type="project" value="InterPro"/>
</dbReference>
<dbReference type="Proteomes" id="UP000216498">
    <property type="component" value="Unassembled WGS sequence"/>
</dbReference>
<dbReference type="Pfam" id="PF00583">
    <property type="entry name" value="Acetyltransf_1"/>
    <property type="match status" value="1"/>
</dbReference>